<evidence type="ECO:0000256" key="2">
    <source>
        <dbReference type="ARBA" id="ARBA00023002"/>
    </source>
</evidence>
<evidence type="ECO:0000256" key="4">
    <source>
        <dbReference type="PROSITE-ProRule" id="PRU10007"/>
    </source>
</evidence>
<dbReference type="Proteomes" id="UP000741863">
    <property type="component" value="Unassembled WGS sequence"/>
</dbReference>
<dbReference type="PANTHER" id="PTHR43720:SF2">
    <property type="entry name" value="2-AMINOMUCONIC SEMIALDEHYDE DEHYDROGENASE"/>
    <property type="match status" value="1"/>
</dbReference>
<reference evidence="7 8" key="1">
    <citation type="submission" date="2021-01" db="EMBL/GenBank/DDBJ databases">
        <title>Genomic Encyclopedia of Type Strains, Phase IV (KMG-IV): sequencing the most valuable type-strain genomes for metagenomic binning, comparative biology and taxonomic classification.</title>
        <authorList>
            <person name="Goeker M."/>
        </authorList>
    </citation>
    <scope>NUCLEOTIDE SEQUENCE [LARGE SCALE GENOMIC DNA]</scope>
    <source>
        <strain evidence="7 8">DSM 25540</strain>
    </source>
</reference>
<dbReference type="RefSeq" id="WP_204697745.1">
    <property type="nucleotide sequence ID" value="NZ_JAFBEC010000006.1"/>
</dbReference>
<dbReference type="SUPFAM" id="SSF53720">
    <property type="entry name" value="ALDH-like"/>
    <property type="match status" value="1"/>
</dbReference>
<dbReference type="CDD" id="cd07093">
    <property type="entry name" value="ALDH_F8_HMSADH"/>
    <property type="match status" value="1"/>
</dbReference>
<dbReference type="PROSITE" id="PS00070">
    <property type="entry name" value="ALDEHYDE_DEHYDR_CYS"/>
    <property type="match status" value="1"/>
</dbReference>
<dbReference type="EC" id="1.2.1.60" evidence="7"/>
<comment type="caution">
    <text evidence="7">The sequence shown here is derived from an EMBL/GenBank/DDBJ whole genome shotgun (WGS) entry which is preliminary data.</text>
</comment>
<dbReference type="PANTHER" id="PTHR43720">
    <property type="entry name" value="2-AMINOMUCONIC SEMIALDEHYDE DEHYDROGENASE"/>
    <property type="match status" value="1"/>
</dbReference>
<evidence type="ECO:0000256" key="1">
    <source>
        <dbReference type="ARBA" id="ARBA00009986"/>
    </source>
</evidence>
<keyword evidence="8" id="KW-1185">Reference proteome</keyword>
<dbReference type="PROSITE" id="PS00687">
    <property type="entry name" value="ALDEHYDE_DEHYDR_GLU"/>
    <property type="match status" value="1"/>
</dbReference>
<evidence type="ECO:0000259" key="6">
    <source>
        <dbReference type="Pfam" id="PF00171"/>
    </source>
</evidence>
<name>A0ABS2PCL0_9BACL</name>
<sequence length="510" mass="56970">MSTLRNNVSEDGKKVIQNISTIQQYINGEFVDSSSHQTFTNYNPYTNEPINEVASGNDRDIDIAVAAAKKAFNGEWGRLPIQRRMVYLNKIADLIDEHIEEIAPLESYDTGLPLKQTKKMVARAAQNFRFYAEMVSSRLVGEVYQVDDEFLNYTIHKPVGVAGLITPWNAPFMLETWKIAPALATGNTVVLKPAEWSPLTANRLAEIIHKADLPKGVFNVVHGYGETAGAALVRHPDAPLISFTGETKTGVEIQKNGAEAMKQFSMELGGKSPIIVFEDADLDRALDACTWGIFSFNGERCTANSRLYIHESVAEEFIERLKTRVDHIQVGDPLDLKTEVGPLIHREHYNNVKQYLKIATEEGAELYQTTVPDDLRQGCYVPPTLLLNVEQGMRVVQEEIFGPVLSVMTFRDEADVIEKANAVRYGLAGYVWTKDLQRGHRVAHAVDAGMLWVNSQNVRDLRTPFGGSKHSGIGREGGHYAFEFYTEVQIIHVAMGDHHIPQFGKPTTRS</sequence>
<proteinExistence type="inferred from homology"/>
<dbReference type="InterPro" id="IPR011985">
    <property type="entry name" value="DH_HpaE"/>
</dbReference>
<dbReference type="InterPro" id="IPR016160">
    <property type="entry name" value="Ald_DH_CS_CYS"/>
</dbReference>
<dbReference type="NCBIfam" id="TIGR02299">
    <property type="entry name" value="HpaE"/>
    <property type="match status" value="1"/>
</dbReference>
<keyword evidence="2 5" id="KW-0560">Oxidoreductase</keyword>
<gene>
    <name evidence="7" type="ORF">JOD17_002266</name>
</gene>
<evidence type="ECO:0000256" key="5">
    <source>
        <dbReference type="RuleBase" id="RU003345"/>
    </source>
</evidence>
<evidence type="ECO:0000256" key="3">
    <source>
        <dbReference type="ARBA" id="ARBA00023027"/>
    </source>
</evidence>
<accession>A0ABS2PCL0</accession>
<dbReference type="Gene3D" id="3.40.605.10">
    <property type="entry name" value="Aldehyde Dehydrogenase, Chain A, domain 1"/>
    <property type="match status" value="1"/>
</dbReference>
<evidence type="ECO:0000313" key="8">
    <source>
        <dbReference type="Proteomes" id="UP000741863"/>
    </source>
</evidence>
<evidence type="ECO:0000313" key="7">
    <source>
        <dbReference type="EMBL" id="MBM7633172.1"/>
    </source>
</evidence>
<dbReference type="InterPro" id="IPR029510">
    <property type="entry name" value="Ald_DH_CS_GLU"/>
</dbReference>
<protein>
    <submittedName>
        <fullName evidence="7">5-carboxymethyl-2-hydroxymuconic-semialdehyde dehydrogenase</fullName>
        <ecNumber evidence="7">1.2.1.60</ecNumber>
    </submittedName>
</protein>
<dbReference type="Pfam" id="PF00171">
    <property type="entry name" value="Aldedh"/>
    <property type="match status" value="1"/>
</dbReference>
<dbReference type="GO" id="GO:0018480">
    <property type="term" value="F:5-carboxymethyl-2-hydroxymuconic-semialdehyde dehydrogenase activity"/>
    <property type="evidence" value="ECO:0007669"/>
    <property type="project" value="UniProtKB-EC"/>
</dbReference>
<organism evidence="7 8">
    <name type="scientific">Geomicrobium sediminis</name>
    <dbReference type="NCBI Taxonomy" id="1347788"/>
    <lineage>
        <taxon>Bacteria</taxon>
        <taxon>Bacillati</taxon>
        <taxon>Bacillota</taxon>
        <taxon>Bacilli</taxon>
        <taxon>Bacillales</taxon>
        <taxon>Geomicrobium</taxon>
    </lineage>
</organism>
<dbReference type="InterPro" id="IPR016161">
    <property type="entry name" value="Ald_DH/histidinol_DH"/>
</dbReference>
<keyword evidence="3" id="KW-0520">NAD</keyword>
<comment type="similarity">
    <text evidence="1 5">Belongs to the aldehyde dehydrogenase family.</text>
</comment>
<dbReference type="InterPro" id="IPR016163">
    <property type="entry name" value="Ald_DH_C"/>
</dbReference>
<dbReference type="InterPro" id="IPR015590">
    <property type="entry name" value="Aldehyde_DH_dom"/>
</dbReference>
<dbReference type="Gene3D" id="3.40.309.10">
    <property type="entry name" value="Aldehyde Dehydrogenase, Chain A, domain 2"/>
    <property type="match status" value="1"/>
</dbReference>
<dbReference type="InterPro" id="IPR016162">
    <property type="entry name" value="Ald_DH_N"/>
</dbReference>
<feature type="domain" description="Aldehyde dehydrogenase" evidence="6">
    <location>
        <begin position="30"/>
        <end position="490"/>
    </location>
</feature>
<feature type="active site" evidence="4">
    <location>
        <position position="267"/>
    </location>
</feature>
<dbReference type="EMBL" id="JAFBEC010000006">
    <property type="protein sequence ID" value="MBM7633172.1"/>
    <property type="molecule type" value="Genomic_DNA"/>
</dbReference>